<gene>
    <name evidence="2" type="ORF">GCM10022200_17250</name>
</gene>
<evidence type="ECO:0000313" key="3">
    <source>
        <dbReference type="Proteomes" id="UP001501697"/>
    </source>
</evidence>
<dbReference type="Proteomes" id="UP001501697">
    <property type="component" value="Unassembled WGS sequence"/>
</dbReference>
<organism evidence="2 3">
    <name type="scientific">Microbacterium awajiense</name>
    <dbReference type="NCBI Taxonomy" id="415214"/>
    <lineage>
        <taxon>Bacteria</taxon>
        <taxon>Bacillati</taxon>
        <taxon>Actinomycetota</taxon>
        <taxon>Actinomycetes</taxon>
        <taxon>Micrococcales</taxon>
        <taxon>Microbacteriaceae</taxon>
        <taxon>Microbacterium</taxon>
    </lineage>
</organism>
<feature type="compositionally biased region" description="Basic and acidic residues" evidence="1">
    <location>
        <begin position="225"/>
        <end position="240"/>
    </location>
</feature>
<evidence type="ECO:0000313" key="2">
    <source>
        <dbReference type="EMBL" id="GAA3634557.1"/>
    </source>
</evidence>
<dbReference type="EMBL" id="BAAAYU010000005">
    <property type="protein sequence ID" value="GAA3634557.1"/>
    <property type="molecule type" value="Genomic_DNA"/>
</dbReference>
<keyword evidence="3" id="KW-1185">Reference proteome</keyword>
<proteinExistence type="predicted"/>
<reference evidence="3" key="1">
    <citation type="journal article" date="2019" name="Int. J. Syst. Evol. Microbiol.">
        <title>The Global Catalogue of Microorganisms (GCM) 10K type strain sequencing project: providing services to taxonomists for standard genome sequencing and annotation.</title>
        <authorList>
            <consortium name="The Broad Institute Genomics Platform"/>
            <consortium name="The Broad Institute Genome Sequencing Center for Infectious Disease"/>
            <person name="Wu L."/>
            <person name="Ma J."/>
        </authorList>
    </citation>
    <scope>NUCLEOTIDE SEQUENCE [LARGE SCALE GENOMIC DNA]</scope>
    <source>
        <strain evidence="3">JCM 16544</strain>
    </source>
</reference>
<comment type="caution">
    <text evidence="2">The sequence shown here is derived from an EMBL/GenBank/DDBJ whole genome shotgun (WGS) entry which is preliminary data.</text>
</comment>
<feature type="region of interest" description="Disordered" evidence="1">
    <location>
        <begin position="214"/>
        <end position="240"/>
    </location>
</feature>
<protein>
    <submittedName>
        <fullName evidence="2">Uncharacterized protein</fullName>
    </submittedName>
</protein>
<sequence length="420" mass="44023">MGLSAVIATSTRLDPTAVKRLSDGGFDLIARTGVDRANVGEILGHTDPAVASADPFSPLEVIVVPATSEPLPGPVVVLSPAESVSSYELYLGAAMAAASGRRVIHLNGRGSRGSAVHSGIAGRMLARSAVTEWREIPEAHPARALRRVEYRPAVIVFPVTAGARSVAQLVAHHPDADVVLVVDRALARFGGAVAEQIGSMVELAFSVGAQPERVVPEETGGEDVPVDREPVPPSDDRARDLPPILASDVVHVRLTDTTLELTNRTAQRLRARVALGAANKPGTALAQFEAALEPGDSRAAPTEAVPGLAGLTPPTSVMRHWSHESEEVYEGGEQRIVAFGIDVLDGSDTVRATRTYRPGNGLDYFITARDLTDLIGRPVRHSALPEPRAQRAQGAPPRDLLGSLAAALAVGASVLATRSA</sequence>
<name>A0ABP7AKI6_9MICO</name>
<evidence type="ECO:0000256" key="1">
    <source>
        <dbReference type="SAM" id="MobiDB-lite"/>
    </source>
</evidence>
<accession>A0ABP7AKI6</accession>
<dbReference type="RefSeq" id="WP_344737593.1">
    <property type="nucleotide sequence ID" value="NZ_BAAAYU010000005.1"/>
</dbReference>